<comment type="similarity">
    <text evidence="1">Belongs to the UPF0161 family.</text>
</comment>
<name>A0A0A2SWG8_9GAMM</name>
<dbReference type="HAMAP" id="MF_00386">
    <property type="entry name" value="UPF0161_YidD"/>
    <property type="match status" value="1"/>
</dbReference>
<evidence type="ECO:0000313" key="2">
    <source>
        <dbReference type="EMBL" id="KGP63784.1"/>
    </source>
</evidence>
<evidence type="ECO:0000313" key="3">
    <source>
        <dbReference type="Proteomes" id="UP000054422"/>
    </source>
</evidence>
<protein>
    <recommendedName>
        <fullName evidence="1">Putative membrane protein insertion efficiency factor</fullName>
    </recommendedName>
</protein>
<sequence>MYQCFISPLITPCCRYYPSCSQYADSAIKHYGIIKGLWMAIKRLSRCHPWSKGGYDPVLPNDENI</sequence>
<dbReference type="Pfam" id="PF01809">
    <property type="entry name" value="YidD"/>
    <property type="match status" value="1"/>
</dbReference>
<dbReference type="EMBL" id="JNCF01000010">
    <property type="protein sequence ID" value="KGP63784.1"/>
    <property type="molecule type" value="Genomic_DNA"/>
</dbReference>
<dbReference type="InterPro" id="IPR002696">
    <property type="entry name" value="Membr_insert_effic_factor_YidD"/>
</dbReference>
<organism evidence="2 3">
    <name type="scientific">Legionella norrlandica</name>
    <dbReference type="NCBI Taxonomy" id="1498499"/>
    <lineage>
        <taxon>Bacteria</taxon>
        <taxon>Pseudomonadati</taxon>
        <taxon>Pseudomonadota</taxon>
        <taxon>Gammaproteobacteria</taxon>
        <taxon>Legionellales</taxon>
        <taxon>Legionellaceae</taxon>
        <taxon>Legionella</taxon>
    </lineage>
</organism>
<evidence type="ECO:0000256" key="1">
    <source>
        <dbReference type="HAMAP-Rule" id="MF_00386"/>
    </source>
</evidence>
<comment type="function">
    <text evidence="1">Could be involved in insertion of integral membrane proteins into the membrane.</text>
</comment>
<dbReference type="Proteomes" id="UP000054422">
    <property type="component" value="Unassembled WGS sequence"/>
</dbReference>
<dbReference type="PANTHER" id="PTHR33383">
    <property type="entry name" value="MEMBRANE PROTEIN INSERTION EFFICIENCY FACTOR-RELATED"/>
    <property type="match status" value="1"/>
</dbReference>
<keyword evidence="1" id="KW-0472">Membrane</keyword>
<accession>A0A0A2SWG8</accession>
<gene>
    <name evidence="2" type="ORF">EP47_06070</name>
</gene>
<dbReference type="NCBIfam" id="TIGR00278">
    <property type="entry name" value="membrane protein insertion efficiency factor YidD"/>
    <property type="match status" value="1"/>
</dbReference>
<keyword evidence="1" id="KW-1003">Cell membrane</keyword>
<dbReference type="SMART" id="SM01234">
    <property type="entry name" value="Haemolytic"/>
    <property type="match status" value="1"/>
</dbReference>
<keyword evidence="3" id="KW-1185">Reference proteome</keyword>
<comment type="caution">
    <text evidence="2">The sequence shown here is derived from an EMBL/GenBank/DDBJ whole genome shotgun (WGS) entry which is preliminary data.</text>
</comment>
<dbReference type="GO" id="GO:0005886">
    <property type="term" value="C:plasma membrane"/>
    <property type="evidence" value="ECO:0007669"/>
    <property type="project" value="UniProtKB-SubCell"/>
</dbReference>
<dbReference type="AlphaFoldDB" id="A0A0A2SWG8"/>
<comment type="subcellular location">
    <subcellularLocation>
        <location evidence="1">Cell membrane</location>
        <topology evidence="1">Peripheral membrane protein</topology>
        <orientation evidence="1">Cytoplasmic side</orientation>
    </subcellularLocation>
</comment>
<dbReference type="PANTHER" id="PTHR33383:SF1">
    <property type="entry name" value="MEMBRANE PROTEIN INSERTION EFFICIENCY FACTOR-RELATED"/>
    <property type="match status" value="1"/>
</dbReference>
<proteinExistence type="inferred from homology"/>
<reference evidence="2 3" key="1">
    <citation type="submission" date="2014-05" db="EMBL/GenBank/DDBJ databases">
        <authorList>
            <person name="Rizzardi K."/>
            <person name="Winiecka-Krusnell J."/>
            <person name="Ramliden M."/>
            <person name="Alm E."/>
            <person name="Andersson S."/>
            <person name="Byfors S."/>
        </authorList>
    </citation>
    <scope>NUCLEOTIDE SEQUENCE [LARGE SCALE GENOMIC DNA]</scope>
    <source>
        <strain evidence="2 3">LEGN</strain>
    </source>
</reference>
<dbReference type="STRING" id="1498499.EP47_06070"/>